<feature type="domain" description="RING-type" evidence="5">
    <location>
        <begin position="266"/>
        <end position="310"/>
    </location>
</feature>
<keyword evidence="1" id="KW-0479">Metal-binding</keyword>
<proteinExistence type="predicted"/>
<dbReference type="InterPro" id="IPR001841">
    <property type="entry name" value="Znf_RING"/>
</dbReference>
<dbReference type="Pfam" id="PF13639">
    <property type="entry name" value="zf-RING_2"/>
    <property type="match status" value="1"/>
</dbReference>
<keyword evidence="2 4" id="KW-0863">Zinc-finger</keyword>
<evidence type="ECO:0000313" key="6">
    <source>
        <dbReference type="EMBL" id="CAD8335404.1"/>
    </source>
</evidence>
<evidence type="ECO:0000256" key="3">
    <source>
        <dbReference type="ARBA" id="ARBA00022833"/>
    </source>
</evidence>
<dbReference type="PROSITE" id="PS00518">
    <property type="entry name" value="ZF_RING_1"/>
    <property type="match status" value="1"/>
</dbReference>
<dbReference type="AlphaFoldDB" id="A0A7R9WUZ0"/>
<evidence type="ECO:0000256" key="2">
    <source>
        <dbReference type="ARBA" id="ARBA00022771"/>
    </source>
</evidence>
<dbReference type="SUPFAM" id="SSF57850">
    <property type="entry name" value="RING/U-box"/>
    <property type="match status" value="1"/>
</dbReference>
<protein>
    <recommendedName>
        <fullName evidence="5">RING-type domain-containing protein</fullName>
    </recommendedName>
</protein>
<reference evidence="6" key="1">
    <citation type="submission" date="2021-01" db="EMBL/GenBank/DDBJ databases">
        <authorList>
            <person name="Corre E."/>
            <person name="Pelletier E."/>
            <person name="Niang G."/>
            <person name="Scheremetjew M."/>
            <person name="Finn R."/>
            <person name="Kale V."/>
            <person name="Holt S."/>
            <person name="Cochrane G."/>
            <person name="Meng A."/>
            <person name="Brown T."/>
            <person name="Cohen L."/>
        </authorList>
    </citation>
    <scope>NUCLEOTIDE SEQUENCE</scope>
    <source>
        <strain evidence="6">CCMP3328</strain>
    </source>
</reference>
<dbReference type="InterPro" id="IPR013083">
    <property type="entry name" value="Znf_RING/FYVE/PHD"/>
</dbReference>
<keyword evidence="3" id="KW-0862">Zinc</keyword>
<evidence type="ECO:0000256" key="4">
    <source>
        <dbReference type="PROSITE-ProRule" id="PRU00175"/>
    </source>
</evidence>
<evidence type="ECO:0000256" key="1">
    <source>
        <dbReference type="ARBA" id="ARBA00022723"/>
    </source>
</evidence>
<organism evidence="6">
    <name type="scientific">Craspedostauros australis</name>
    <dbReference type="NCBI Taxonomy" id="1486917"/>
    <lineage>
        <taxon>Eukaryota</taxon>
        <taxon>Sar</taxon>
        <taxon>Stramenopiles</taxon>
        <taxon>Ochrophyta</taxon>
        <taxon>Bacillariophyta</taxon>
        <taxon>Bacillariophyceae</taxon>
        <taxon>Bacillariophycidae</taxon>
        <taxon>Naviculales</taxon>
        <taxon>Naviculaceae</taxon>
        <taxon>Craspedostauros</taxon>
    </lineage>
</organism>
<dbReference type="EMBL" id="HBEF01011939">
    <property type="protein sequence ID" value="CAD8335404.1"/>
    <property type="molecule type" value="Transcribed_RNA"/>
</dbReference>
<dbReference type="SMART" id="SM00184">
    <property type="entry name" value="RING"/>
    <property type="match status" value="1"/>
</dbReference>
<sequence length="320" mass="36117">MPFLLRRKQKTEEPTLPIAATAHGLWIATFMRPAQSLNLSKVQTLALLETFRSLPSEDVLRVVIFDLLQHHAYGEEMQNEILDIVKFSLGVCSWQDIYALFTDVAGHALDNVRARPLELPSMFHVPKSRVLSDFKDCINAILSRSTKVSIVDLPRFHSLINACTSSKEEVIGVFLMRVLPGIATINESDRDVIIKDVTSNRFDLLLLPDRFDCGPFPHQKTGNGFLRKRSRIHTRLTALITRFMGEVSSIESPRGPEEPEATTQECPVCLEDFEPDQMKELSGCRHTLCSSCLQEMTDFHGRAFHCPLCRVRHSGSRVSA</sequence>
<dbReference type="GO" id="GO:0008270">
    <property type="term" value="F:zinc ion binding"/>
    <property type="evidence" value="ECO:0007669"/>
    <property type="project" value="UniProtKB-KW"/>
</dbReference>
<name>A0A7R9WUZ0_9STRA</name>
<dbReference type="InterPro" id="IPR017907">
    <property type="entry name" value="Znf_RING_CS"/>
</dbReference>
<dbReference type="Gene3D" id="3.30.40.10">
    <property type="entry name" value="Zinc/RING finger domain, C3HC4 (zinc finger)"/>
    <property type="match status" value="1"/>
</dbReference>
<dbReference type="PROSITE" id="PS50089">
    <property type="entry name" value="ZF_RING_2"/>
    <property type="match status" value="1"/>
</dbReference>
<accession>A0A7R9WUZ0</accession>
<evidence type="ECO:0000259" key="5">
    <source>
        <dbReference type="PROSITE" id="PS50089"/>
    </source>
</evidence>
<gene>
    <name evidence="6" type="ORF">CAUS1442_LOCUS7509</name>
</gene>